<feature type="region of interest" description="Disordered" evidence="1">
    <location>
        <begin position="1"/>
        <end position="51"/>
    </location>
</feature>
<reference evidence="2 3" key="1">
    <citation type="submission" date="2016-07" db="EMBL/GenBank/DDBJ databases">
        <title>Pervasive Adenine N6-methylation of Active Genes in Fungi.</title>
        <authorList>
            <consortium name="DOE Joint Genome Institute"/>
            <person name="Mondo S.J."/>
            <person name="Dannebaum R.O."/>
            <person name="Kuo R.C."/>
            <person name="Labutti K."/>
            <person name="Haridas S."/>
            <person name="Kuo A."/>
            <person name="Salamov A."/>
            <person name="Ahrendt S.R."/>
            <person name="Lipzen A."/>
            <person name="Sullivan W."/>
            <person name="Andreopoulos W.B."/>
            <person name="Clum A."/>
            <person name="Lindquist E."/>
            <person name="Daum C."/>
            <person name="Ramamoorthy G.K."/>
            <person name="Gryganskyi A."/>
            <person name="Culley D."/>
            <person name="Magnuson J.K."/>
            <person name="James T.Y."/>
            <person name="O'Malley M.A."/>
            <person name="Stajich J.E."/>
            <person name="Spatafora J.W."/>
            <person name="Visel A."/>
            <person name="Grigoriev I.V."/>
        </authorList>
    </citation>
    <scope>NUCLEOTIDE SEQUENCE [LARGE SCALE GENOMIC DNA]</scope>
    <source>
        <strain evidence="2 3">PL171</strain>
    </source>
</reference>
<organism evidence="2 3">
    <name type="scientific">Catenaria anguillulae PL171</name>
    <dbReference type="NCBI Taxonomy" id="765915"/>
    <lineage>
        <taxon>Eukaryota</taxon>
        <taxon>Fungi</taxon>
        <taxon>Fungi incertae sedis</taxon>
        <taxon>Blastocladiomycota</taxon>
        <taxon>Blastocladiomycetes</taxon>
        <taxon>Blastocladiales</taxon>
        <taxon>Catenariaceae</taxon>
        <taxon>Catenaria</taxon>
    </lineage>
</organism>
<feature type="compositionally biased region" description="Polar residues" evidence="1">
    <location>
        <begin position="1"/>
        <end position="11"/>
    </location>
</feature>
<evidence type="ECO:0000256" key="1">
    <source>
        <dbReference type="SAM" id="MobiDB-lite"/>
    </source>
</evidence>
<dbReference type="AlphaFoldDB" id="A0A1Y2I360"/>
<gene>
    <name evidence="2" type="ORF">BCR44DRAFT_1422549</name>
</gene>
<proteinExistence type="predicted"/>
<evidence type="ECO:0000313" key="3">
    <source>
        <dbReference type="Proteomes" id="UP000193411"/>
    </source>
</evidence>
<protein>
    <submittedName>
        <fullName evidence="2">Uncharacterized protein</fullName>
    </submittedName>
</protein>
<sequence>MCASSQESACNPSADAPAPPPRLTGVVAPDDIPTTSLPSTSASASSSRISLTSPTSTADSALSAAAASSPNNFFSGNRGRPLRSRFARSLAHLFAKCLTSNRLNVCHLLLQIRPLGVAPANQGGAWAARLFRDLAGTERGSARRRWLVENGPRTQRALWLRSGLRPGFFLPVLAAAPWSLSISSLPLCDPAPSASSCMLCILCIPAPPAACMRMCWSYSSSSCSSIPLSLARWRTAAAVSVCSCLPSAALKTTVKCWTMVATLARSDSAILPGCSELVSRRYSNRARAESWSMSMMADTGEEGMPEAVSGAGVSPTAAMAAAETAAAGEVDDDEVDVEADDGFEDEGMGGAPKTRWVLEAVLAVAPAPWGGCLVGVFIVIQSTGSWKLCSQGLG</sequence>
<feature type="compositionally biased region" description="Low complexity" evidence="1">
    <location>
        <begin position="32"/>
        <end position="51"/>
    </location>
</feature>
<dbReference type="EMBL" id="MCFL01000001">
    <property type="protein sequence ID" value="ORZ41305.1"/>
    <property type="molecule type" value="Genomic_DNA"/>
</dbReference>
<name>A0A1Y2I360_9FUNG</name>
<comment type="caution">
    <text evidence="2">The sequence shown here is derived from an EMBL/GenBank/DDBJ whole genome shotgun (WGS) entry which is preliminary data.</text>
</comment>
<accession>A0A1Y2I360</accession>
<keyword evidence="3" id="KW-1185">Reference proteome</keyword>
<dbReference type="Proteomes" id="UP000193411">
    <property type="component" value="Unassembled WGS sequence"/>
</dbReference>
<evidence type="ECO:0000313" key="2">
    <source>
        <dbReference type="EMBL" id="ORZ41305.1"/>
    </source>
</evidence>